<comment type="caution">
    <text evidence="1">The sequence shown here is derived from an EMBL/GenBank/DDBJ whole genome shotgun (WGS) entry which is preliminary data.</text>
</comment>
<protein>
    <submittedName>
        <fullName evidence="1">Uncharacterized protein</fullName>
    </submittedName>
</protein>
<name>A0AAN9M8H2_PHACN</name>
<accession>A0AAN9M8H2</accession>
<organism evidence="1 2">
    <name type="scientific">Phaseolus coccineus</name>
    <name type="common">Scarlet runner bean</name>
    <name type="synonym">Phaseolus multiflorus</name>
    <dbReference type="NCBI Taxonomy" id="3886"/>
    <lineage>
        <taxon>Eukaryota</taxon>
        <taxon>Viridiplantae</taxon>
        <taxon>Streptophyta</taxon>
        <taxon>Embryophyta</taxon>
        <taxon>Tracheophyta</taxon>
        <taxon>Spermatophyta</taxon>
        <taxon>Magnoliopsida</taxon>
        <taxon>eudicotyledons</taxon>
        <taxon>Gunneridae</taxon>
        <taxon>Pentapetalae</taxon>
        <taxon>rosids</taxon>
        <taxon>fabids</taxon>
        <taxon>Fabales</taxon>
        <taxon>Fabaceae</taxon>
        <taxon>Papilionoideae</taxon>
        <taxon>50 kb inversion clade</taxon>
        <taxon>NPAAA clade</taxon>
        <taxon>indigoferoid/millettioid clade</taxon>
        <taxon>Phaseoleae</taxon>
        <taxon>Phaseolus</taxon>
    </lineage>
</organism>
<dbReference type="AlphaFoldDB" id="A0AAN9M8H2"/>
<gene>
    <name evidence="1" type="ORF">VNO80_21665</name>
</gene>
<proteinExistence type="predicted"/>
<sequence>MLYIDVVFKCTTKYQALPIFNLNNNVLEVLTVSVSIMVSADNKKPISVVKSDINYTSAINVAIKTCTVELPLDV</sequence>
<evidence type="ECO:0000313" key="2">
    <source>
        <dbReference type="Proteomes" id="UP001374584"/>
    </source>
</evidence>
<dbReference type="EMBL" id="JAYMYR010000008">
    <property type="protein sequence ID" value="KAK7347138.1"/>
    <property type="molecule type" value="Genomic_DNA"/>
</dbReference>
<evidence type="ECO:0000313" key="1">
    <source>
        <dbReference type="EMBL" id="KAK7347138.1"/>
    </source>
</evidence>
<dbReference type="Proteomes" id="UP001374584">
    <property type="component" value="Unassembled WGS sequence"/>
</dbReference>
<reference evidence="1 2" key="1">
    <citation type="submission" date="2024-01" db="EMBL/GenBank/DDBJ databases">
        <title>The genomes of 5 underutilized Papilionoideae crops provide insights into root nodulation and disease resistanc.</title>
        <authorList>
            <person name="Jiang F."/>
        </authorList>
    </citation>
    <scope>NUCLEOTIDE SEQUENCE [LARGE SCALE GENOMIC DNA]</scope>
    <source>
        <strain evidence="1">JINMINGXINNONG_FW02</strain>
        <tissue evidence="1">Leaves</tissue>
    </source>
</reference>
<keyword evidence="2" id="KW-1185">Reference proteome</keyword>